<evidence type="ECO:0000313" key="2">
    <source>
        <dbReference type="EMBL" id="GEU14187.1"/>
    </source>
</evidence>
<sequence length="103" mass="12454">MLVENYNSQVSNIKTEVDLELDKTIINWSRGLKKRWAKREFINYNDSEYRLELYRPFTKKWTNFLPPIIEYPGLWRKAFGNNNLEENLFLNFGSGERHSVFNF</sequence>
<dbReference type="InterPro" id="IPR041635">
    <property type="entry name" value="Type_ISP_LLaBIII_C"/>
</dbReference>
<accession>A0A640MJE6</accession>
<feature type="domain" description="Type ISP restriction-modification enzyme LLaBIII C-terminal specificity" evidence="1">
    <location>
        <begin position="2"/>
        <end position="99"/>
    </location>
</feature>
<comment type="caution">
    <text evidence="2">The sequence shown here is derived from an EMBL/GenBank/DDBJ whole genome shotgun (WGS) entry which is preliminary data.</text>
</comment>
<reference evidence="2" key="2">
    <citation type="submission" date="2019-12" db="EMBL/GenBank/DDBJ databases">
        <authorList>
            <person name="Hoang T.H.H."/>
            <person name="Okutani A."/>
        </authorList>
    </citation>
    <scope>NUCLEOTIDE SEQUENCE</scope>
    <source>
        <strain evidence="2">QuyetLC</strain>
    </source>
</reference>
<name>A0A640MJE6_BACAN</name>
<organism evidence="2">
    <name type="scientific">Bacillus anthracis</name>
    <name type="common">anthrax bacterium</name>
    <dbReference type="NCBI Taxonomy" id="1392"/>
    <lineage>
        <taxon>Bacteria</taxon>
        <taxon>Bacillati</taxon>
        <taxon>Bacillota</taxon>
        <taxon>Bacilli</taxon>
        <taxon>Bacillales</taxon>
        <taxon>Bacillaceae</taxon>
        <taxon>Bacillus</taxon>
        <taxon>Bacillus cereus group</taxon>
    </lineage>
</organism>
<proteinExistence type="predicted"/>
<reference evidence="2" key="1">
    <citation type="submission" date="2019-12" db="EMBL/GenBank/DDBJ databases">
        <title>Epidemiological and comparative genomic analysis of Bacillus anthracis isolated from northern Vietnam.</title>
        <authorList>
            <person name="Hoang T.T.H."/>
            <person name="Dang D.A."/>
            <person name="Pham M.H."/>
            <person name="Luong M.H."/>
            <person name="Tran N.D."/>
            <person name="Nguyen T.H."/>
            <person name="Nguyen T.T."/>
            <person name="Inoue S."/>
            <person name="Morikawa S."/>
            <person name="Okutani A."/>
        </authorList>
    </citation>
    <scope>NUCLEOTIDE SEQUENCE</scope>
    <source>
        <strain evidence="2">QuyetLC</strain>
    </source>
</reference>
<dbReference type="AlphaFoldDB" id="A0A640MJE6"/>
<gene>
    <name evidence="2" type="ORF">QuyetLC_26730</name>
</gene>
<dbReference type="Pfam" id="PF18135">
    <property type="entry name" value="Type_ISP_C"/>
    <property type="match status" value="1"/>
</dbReference>
<protein>
    <recommendedName>
        <fullName evidence="1">Type ISP restriction-modification enzyme LLaBIII C-terminal specificity domain-containing protein</fullName>
    </recommendedName>
</protein>
<evidence type="ECO:0000259" key="1">
    <source>
        <dbReference type="Pfam" id="PF18135"/>
    </source>
</evidence>
<dbReference type="EMBL" id="BLEY01000027">
    <property type="protein sequence ID" value="GEU14187.1"/>
    <property type="molecule type" value="Genomic_DNA"/>
</dbReference>